<dbReference type="InterPro" id="IPR027385">
    <property type="entry name" value="Beta-barrel_OMP"/>
</dbReference>
<evidence type="ECO:0000256" key="1">
    <source>
        <dbReference type="ARBA" id="ARBA00004370"/>
    </source>
</evidence>
<evidence type="ECO:0000256" key="4">
    <source>
        <dbReference type="ARBA" id="ARBA00038306"/>
    </source>
</evidence>
<comment type="similarity">
    <text evidence="4">Belongs to the Omp25/RopB family.</text>
</comment>
<organism evidence="7 8">
    <name type="scientific">Candidatus Paracaedimonas acanthamoebae</name>
    <dbReference type="NCBI Taxonomy" id="244581"/>
    <lineage>
        <taxon>Bacteria</taxon>
        <taxon>Pseudomonadati</taxon>
        <taxon>Pseudomonadota</taxon>
        <taxon>Alphaproteobacteria</taxon>
        <taxon>Holosporales</taxon>
        <taxon>Caedimonadaceae</taxon>
        <taxon>Candidatus Paracaedimonas</taxon>
    </lineage>
</organism>
<dbReference type="InterPro" id="IPR051692">
    <property type="entry name" value="OMP-like"/>
</dbReference>
<comment type="subcellular location">
    <subcellularLocation>
        <location evidence="1">Membrane</location>
    </subcellularLocation>
</comment>
<dbReference type="PANTHER" id="PTHR34001">
    <property type="entry name" value="BLL7405 PROTEIN"/>
    <property type="match status" value="1"/>
</dbReference>
<proteinExistence type="inferred from homology"/>
<dbReference type="SUPFAM" id="SSF56925">
    <property type="entry name" value="OMPA-like"/>
    <property type="match status" value="1"/>
</dbReference>
<dbReference type="InterPro" id="IPR011250">
    <property type="entry name" value="OMP/PagP_B-barrel"/>
</dbReference>
<sequence length="232" mass="25045">MKKGLYFVTALAGIMSAQAETLRTSLDGFSIGLQGGYGIGESTADRNTTRVTPMVTDHSNVSQRGALGGANIEYGRVFNNTFFAGLQVSAIFGNVKGDIKTSINAPRPILTSVKLKDGYGVALRLGKTVARTVLPYVKVGIVTSKWESITDGISTAIGKGSASKRRTGWELGAGVDFSVTECVAVGAEVSHLQYQKLSYDVRHEPSQIVTRHVQVKPRENRIMFRVKYKLGD</sequence>
<keyword evidence="3" id="KW-0472">Membrane</keyword>
<feature type="signal peptide" evidence="5">
    <location>
        <begin position="1"/>
        <end position="19"/>
    </location>
</feature>
<evidence type="ECO:0000259" key="6">
    <source>
        <dbReference type="Pfam" id="PF13505"/>
    </source>
</evidence>
<evidence type="ECO:0000313" key="8">
    <source>
        <dbReference type="Proteomes" id="UP000664414"/>
    </source>
</evidence>
<evidence type="ECO:0000313" key="7">
    <source>
        <dbReference type="EMBL" id="MBN9413230.1"/>
    </source>
</evidence>
<evidence type="ECO:0000256" key="5">
    <source>
        <dbReference type="SAM" id="SignalP"/>
    </source>
</evidence>
<dbReference type="Pfam" id="PF13505">
    <property type="entry name" value="OMP_b-brl"/>
    <property type="match status" value="1"/>
</dbReference>
<dbReference type="Gene3D" id="2.40.160.20">
    <property type="match status" value="1"/>
</dbReference>
<feature type="chain" id="PRO_5035176072" evidence="5">
    <location>
        <begin position="20"/>
        <end position="232"/>
    </location>
</feature>
<keyword evidence="2 5" id="KW-0732">Signal</keyword>
<dbReference type="GO" id="GO:0016020">
    <property type="term" value="C:membrane"/>
    <property type="evidence" value="ECO:0007669"/>
    <property type="project" value="UniProtKB-SubCell"/>
</dbReference>
<feature type="domain" description="Outer membrane protein beta-barrel" evidence="6">
    <location>
        <begin position="9"/>
        <end position="196"/>
    </location>
</feature>
<gene>
    <name evidence="7" type="ORF">J0H12_04830</name>
</gene>
<evidence type="ECO:0000256" key="3">
    <source>
        <dbReference type="ARBA" id="ARBA00023136"/>
    </source>
</evidence>
<comment type="caution">
    <text evidence="7">The sequence shown here is derived from an EMBL/GenBank/DDBJ whole genome shotgun (WGS) entry which is preliminary data.</text>
</comment>
<dbReference type="AlphaFoldDB" id="A0A8J7TTT6"/>
<dbReference type="EMBL" id="JAFKGL010000018">
    <property type="protein sequence ID" value="MBN9413230.1"/>
    <property type="molecule type" value="Genomic_DNA"/>
</dbReference>
<dbReference type="PANTHER" id="PTHR34001:SF3">
    <property type="entry name" value="BLL7405 PROTEIN"/>
    <property type="match status" value="1"/>
</dbReference>
<reference evidence="7" key="1">
    <citation type="submission" date="2021-02" db="EMBL/GenBank/DDBJ databases">
        <title>Thiocyanate and organic carbon inputs drive convergent selection for specific autotrophic Afipia and Thiobacillus strains within complex microbiomes.</title>
        <authorList>
            <person name="Huddy R.J."/>
            <person name="Sachdeva R."/>
            <person name="Kadzinga F."/>
            <person name="Kantor R.S."/>
            <person name="Harrison S.T.L."/>
            <person name="Banfield J.F."/>
        </authorList>
    </citation>
    <scope>NUCLEOTIDE SEQUENCE</scope>
    <source>
        <strain evidence="7">SCN18_10_11_15_R4_P_38_20</strain>
    </source>
</reference>
<evidence type="ECO:0000256" key="2">
    <source>
        <dbReference type="ARBA" id="ARBA00022729"/>
    </source>
</evidence>
<accession>A0A8J7TTT6</accession>
<dbReference type="Proteomes" id="UP000664414">
    <property type="component" value="Unassembled WGS sequence"/>
</dbReference>
<name>A0A8J7TTT6_9PROT</name>
<protein>
    <submittedName>
        <fullName evidence="7">Outer membrane beta-barrel protein</fullName>
    </submittedName>
</protein>